<dbReference type="Proteomes" id="UP000190229">
    <property type="component" value="Unassembled WGS sequence"/>
</dbReference>
<dbReference type="Gene3D" id="1.10.10.2220">
    <property type="match status" value="1"/>
</dbReference>
<dbReference type="Gene3D" id="1.10.150.20">
    <property type="entry name" value="5' to 3' exonuclease, C-terminal subdomain"/>
    <property type="match status" value="1"/>
</dbReference>
<dbReference type="GO" id="GO:0009338">
    <property type="term" value="C:exodeoxyribonuclease V complex"/>
    <property type="evidence" value="ECO:0007669"/>
    <property type="project" value="TreeGrafter"/>
</dbReference>
<dbReference type="SUPFAM" id="SSF47781">
    <property type="entry name" value="RuvA domain 2-like"/>
    <property type="match status" value="1"/>
</dbReference>
<dbReference type="Pfam" id="PF14490">
    <property type="entry name" value="HHH_RecD2"/>
    <property type="match status" value="1"/>
</dbReference>
<dbReference type="GO" id="GO:0006281">
    <property type="term" value="P:DNA repair"/>
    <property type="evidence" value="ECO:0007669"/>
    <property type="project" value="InterPro"/>
</dbReference>
<feature type="binding site" evidence="3">
    <location>
        <begin position="370"/>
        <end position="374"/>
    </location>
    <ligand>
        <name>ATP</name>
        <dbReference type="ChEBI" id="CHEBI:30616"/>
    </ligand>
</feature>
<dbReference type="RefSeq" id="WP_067563406.1">
    <property type="nucleotide sequence ID" value="NZ_LSUQ01000013.1"/>
</dbReference>
<feature type="domain" description="AAA+ ATPase" evidence="6">
    <location>
        <begin position="359"/>
        <end position="510"/>
    </location>
</feature>
<dbReference type="SMART" id="SM00382">
    <property type="entry name" value="AAA"/>
    <property type="match status" value="1"/>
</dbReference>
<dbReference type="InterPro" id="IPR029493">
    <property type="entry name" value="RecD2-like_HHH"/>
</dbReference>
<evidence type="ECO:0000313" key="9">
    <source>
        <dbReference type="Proteomes" id="UP000077421"/>
    </source>
</evidence>
<dbReference type="InterPro" id="IPR003593">
    <property type="entry name" value="AAA+_ATPase"/>
</dbReference>
<evidence type="ECO:0000259" key="6">
    <source>
        <dbReference type="SMART" id="SM00382"/>
    </source>
</evidence>
<evidence type="ECO:0000256" key="2">
    <source>
        <dbReference type="ARBA" id="ARBA00022840"/>
    </source>
</evidence>
<dbReference type="InterPro" id="IPR041451">
    <property type="entry name" value="RecD2_SH13"/>
</dbReference>
<feature type="domain" description="Helix-hairpin-helix DNA-binding motif class 1" evidence="5">
    <location>
        <begin position="118"/>
        <end position="137"/>
    </location>
</feature>
<evidence type="ECO:0000256" key="3">
    <source>
        <dbReference type="HAMAP-Rule" id="MF_01488"/>
    </source>
</evidence>
<keyword evidence="1 3" id="KW-0547">Nucleotide-binding</keyword>
<dbReference type="SUPFAM" id="SSF52540">
    <property type="entry name" value="P-loop containing nucleoside triphosphate hydrolases"/>
    <property type="match status" value="2"/>
</dbReference>
<dbReference type="CDD" id="cd17933">
    <property type="entry name" value="DEXSc_RecD-like"/>
    <property type="match status" value="1"/>
</dbReference>
<dbReference type="GO" id="GO:0016787">
    <property type="term" value="F:hydrolase activity"/>
    <property type="evidence" value="ECO:0007669"/>
    <property type="project" value="UniProtKB-KW"/>
</dbReference>
<reference evidence="8 10" key="2">
    <citation type="submission" date="2017-02" db="EMBL/GenBank/DDBJ databases">
        <title>Draft genome of Acidibacillus ferrooxidans Huett2.</title>
        <authorList>
            <person name="Schopf S."/>
        </authorList>
    </citation>
    <scope>NUCLEOTIDE SEQUENCE [LARGE SCALE GENOMIC DNA]</scope>
    <source>
        <strain evidence="8 10">Huett2</strain>
    </source>
</reference>
<dbReference type="Pfam" id="PF13538">
    <property type="entry name" value="UvrD_C_2"/>
    <property type="match status" value="1"/>
</dbReference>
<feature type="region of interest" description="Disordered" evidence="4">
    <location>
        <begin position="305"/>
        <end position="328"/>
    </location>
</feature>
<dbReference type="EMBL" id="MWPS01000011">
    <property type="protein sequence ID" value="OPG16916.1"/>
    <property type="molecule type" value="Genomic_DNA"/>
</dbReference>
<dbReference type="Proteomes" id="UP000077421">
    <property type="component" value="Unassembled WGS sequence"/>
</dbReference>
<evidence type="ECO:0000313" key="8">
    <source>
        <dbReference type="EMBL" id="OPG16916.1"/>
    </source>
</evidence>
<evidence type="ECO:0000256" key="4">
    <source>
        <dbReference type="SAM" id="MobiDB-lite"/>
    </source>
</evidence>
<dbReference type="EMBL" id="LSUQ01000013">
    <property type="protein sequence ID" value="OAG94249.1"/>
    <property type="molecule type" value="Genomic_DNA"/>
</dbReference>
<keyword evidence="2 3" id="KW-0067">ATP-binding</keyword>
<comment type="catalytic activity">
    <reaction evidence="3">
        <text>ATP + H2O = ADP + phosphate + H(+)</text>
        <dbReference type="Rhea" id="RHEA:13065"/>
        <dbReference type="ChEBI" id="CHEBI:15377"/>
        <dbReference type="ChEBI" id="CHEBI:15378"/>
        <dbReference type="ChEBI" id="CHEBI:30616"/>
        <dbReference type="ChEBI" id="CHEBI:43474"/>
        <dbReference type="ChEBI" id="CHEBI:456216"/>
        <dbReference type="EC" id="5.6.2.3"/>
    </reaction>
</comment>
<dbReference type="GO" id="GO:0017116">
    <property type="term" value="F:single-stranded DNA helicase activity"/>
    <property type="evidence" value="ECO:0007669"/>
    <property type="project" value="TreeGrafter"/>
</dbReference>
<name>A0A1V4EVG3_9BACL</name>
<dbReference type="Pfam" id="PF14520">
    <property type="entry name" value="HHH_5"/>
    <property type="match status" value="1"/>
</dbReference>
<keyword evidence="3" id="KW-0238">DNA-binding</keyword>
<dbReference type="NCBIfam" id="TIGR01448">
    <property type="entry name" value="recD_rel"/>
    <property type="match status" value="1"/>
</dbReference>
<dbReference type="PANTHER" id="PTHR43788">
    <property type="entry name" value="DNA2/NAM7 HELICASE FAMILY MEMBER"/>
    <property type="match status" value="1"/>
</dbReference>
<dbReference type="AlphaFoldDB" id="A0A1V4EVG3"/>
<keyword evidence="10" id="KW-1185">Reference proteome</keyword>
<dbReference type="Pfam" id="PF18335">
    <property type="entry name" value="SH3_13"/>
    <property type="match status" value="1"/>
</dbReference>
<protein>
    <recommendedName>
        <fullName evidence="3">ATP-dependent RecD2 DNA helicase</fullName>
        <ecNumber evidence="3">5.6.2.3</ecNumber>
    </recommendedName>
    <alternativeName>
        <fullName evidence="3">DNA 5'-3' helicase subunit RecD2</fullName>
    </alternativeName>
</protein>
<dbReference type="GO" id="GO:0005524">
    <property type="term" value="F:ATP binding"/>
    <property type="evidence" value="ECO:0007669"/>
    <property type="project" value="UniProtKB-UniRule"/>
</dbReference>
<sequence>MATQRLRATTEKLLAGGQSGFAALRLRLPNGDTLTAIGQFDEVPLGAECDWVGSFEFHPVHGRQFRVSTFTVVLPTSTLGMERFLASGAFRGIGPKTAKRIVDTFGVRTLDILREDPQAIKKVPGISRAKAEELAKTLAEKGELSRLGAFLTGHGMGIHLADKLAGVYGGGQAALQVLQTDPYQTISDVRGIGFRTADQLAAALGIDRLAPARVTAALLHVLDASIENGHIYLPYSMWLEEAIALLGIEKDAVAAEAQRLLARGSVVAEQHELPELCIYGARHYRLETQTASLLRVLKQGGSLSGALSQGTAPREGSSLESMQEGAVGDGAQECANAKEDDTIQALSEEQLSVSKLVDDHPLVILTGGPGTGKTTAIRHVVSFFETLGATVVLAAPTGKAAKRLAQSTERPAQTIHRLLEMGKNAQGRFGFGRDRSHRMDGNLFIIDEASMIDAPLFYSVLEALPDQAHVLLVGDPEQLPAVGPGMILKDLIDSSQFPIVSLSFVFRQGLHSQIIRVAHEVRMGRIPQFKQDRERQECFFIEEDRAANAAERIAELATERLPRYVGYDAHQGIQILSPMKRGHTGTDRLNEIISERLRMSDEALRVGERTFRVGDRVMYTKNDYDRELFNGDTGRIEAVTRDALVVRFADETLERRMEFTKNEAHALIQAYAISVHKSQGSEYNTVILPVMREHAVMLFRQLLYTAMTRAKSLLVLVGTRSALELAVRQEQMNQRFTGLSWRLKDR</sequence>
<dbReference type="Pfam" id="PF13604">
    <property type="entry name" value="AAA_30"/>
    <property type="match status" value="1"/>
</dbReference>
<evidence type="ECO:0000259" key="5">
    <source>
        <dbReference type="SMART" id="SM00278"/>
    </source>
</evidence>
<dbReference type="InterPro" id="IPR010994">
    <property type="entry name" value="RuvA_2-like"/>
</dbReference>
<dbReference type="CDD" id="cd18809">
    <property type="entry name" value="SF1_C_RecD"/>
    <property type="match status" value="1"/>
</dbReference>
<dbReference type="PANTHER" id="PTHR43788:SF6">
    <property type="entry name" value="DNA HELICASE B"/>
    <property type="match status" value="1"/>
</dbReference>
<dbReference type="InterPro" id="IPR003583">
    <property type="entry name" value="Hlx-hairpin-Hlx_DNA-bd_motif"/>
</dbReference>
<dbReference type="InterPro" id="IPR006345">
    <property type="entry name" value="RecD2"/>
</dbReference>
<comment type="function">
    <text evidence="3">DNA-dependent ATPase and ATP-dependent 5'-3' DNA helicase. Has no activity on blunt DNA or DNA with 3'-overhangs, requires at least 10 bases of 5'-ssDNA for helicase activity.</text>
</comment>
<evidence type="ECO:0000313" key="10">
    <source>
        <dbReference type="Proteomes" id="UP000190229"/>
    </source>
</evidence>
<dbReference type="InterPro" id="IPR027417">
    <property type="entry name" value="P-loop_NTPase"/>
</dbReference>
<dbReference type="InterPro" id="IPR055446">
    <property type="entry name" value="RecD2_N_OB"/>
</dbReference>
<dbReference type="SMART" id="SM00278">
    <property type="entry name" value="HhH1"/>
    <property type="match status" value="3"/>
</dbReference>
<dbReference type="Pfam" id="PF23139">
    <property type="entry name" value="OB_YrrC"/>
    <property type="match status" value="1"/>
</dbReference>
<dbReference type="GO" id="GO:0003677">
    <property type="term" value="F:DNA binding"/>
    <property type="evidence" value="ECO:0007669"/>
    <property type="project" value="UniProtKB-UniRule"/>
</dbReference>
<reference evidence="7 9" key="1">
    <citation type="submission" date="2016-02" db="EMBL/GenBank/DDBJ databases">
        <title>Draft genome sequence of Acidibacillus ferrooxidans SLC66.</title>
        <authorList>
            <person name="Oliveira G."/>
            <person name="Nancucheo I."/>
            <person name="Dall'Agnol H."/>
            <person name="Johnson B."/>
            <person name="Oliveira R."/>
            <person name="Nunes G.L."/>
            <person name="Tzotzos G."/>
            <person name="Orellana S.C."/>
            <person name="Salim A.C."/>
            <person name="Araujo F.M."/>
        </authorList>
    </citation>
    <scope>NUCLEOTIDE SEQUENCE [LARGE SCALE GENOMIC DNA]</scope>
    <source>
        <strain evidence="7 9">SLC66</strain>
    </source>
</reference>
<keyword evidence="3" id="KW-0413">Isomerase</keyword>
<feature type="domain" description="Helix-hairpin-helix DNA-binding motif class 1" evidence="5">
    <location>
        <begin position="184"/>
        <end position="203"/>
    </location>
</feature>
<evidence type="ECO:0000256" key="1">
    <source>
        <dbReference type="ARBA" id="ARBA00022741"/>
    </source>
</evidence>
<dbReference type="GO" id="GO:0043139">
    <property type="term" value="F:5'-3' DNA helicase activity"/>
    <property type="evidence" value="ECO:0007669"/>
    <property type="project" value="UniProtKB-UniRule"/>
</dbReference>
<dbReference type="EC" id="5.6.2.3" evidence="3"/>
<dbReference type="InterPro" id="IPR050534">
    <property type="entry name" value="Coronavir_polyprotein_1ab"/>
</dbReference>
<dbReference type="GO" id="GO:0006310">
    <property type="term" value="P:DNA recombination"/>
    <property type="evidence" value="ECO:0007669"/>
    <property type="project" value="InterPro"/>
</dbReference>
<accession>A0A1V4EVG3</accession>
<gene>
    <name evidence="3" type="primary">recD2</name>
    <name evidence="7" type="ORF">AYW79_06435</name>
    <name evidence="8" type="ORF">B2M26_04130</name>
</gene>
<feature type="domain" description="Helix-hairpin-helix DNA-binding motif class 1" evidence="5">
    <location>
        <begin position="83"/>
        <end position="104"/>
    </location>
</feature>
<dbReference type="Gene3D" id="3.40.50.300">
    <property type="entry name" value="P-loop containing nucleotide triphosphate hydrolases"/>
    <property type="match status" value="2"/>
</dbReference>
<comment type="caution">
    <text evidence="8">The sequence shown here is derived from an EMBL/GenBank/DDBJ whole genome shotgun (WGS) entry which is preliminary data.</text>
</comment>
<keyword evidence="3" id="KW-0378">Hydrolase</keyword>
<proteinExistence type="inferred from homology"/>
<keyword evidence="3" id="KW-0347">Helicase</keyword>
<dbReference type="Gene3D" id="2.30.30.940">
    <property type="match status" value="1"/>
</dbReference>
<dbReference type="HAMAP" id="MF_01488">
    <property type="entry name" value="RecD2"/>
    <property type="match status" value="1"/>
</dbReference>
<dbReference type="InterPro" id="IPR027785">
    <property type="entry name" value="UvrD-like_helicase_C"/>
</dbReference>
<organism evidence="8 10">
    <name type="scientific">Ferroacidibacillus organovorans</name>
    <dbReference type="NCBI Taxonomy" id="1765683"/>
    <lineage>
        <taxon>Bacteria</taxon>
        <taxon>Bacillati</taxon>
        <taxon>Bacillota</taxon>
        <taxon>Bacilli</taxon>
        <taxon>Bacillales</taxon>
        <taxon>Alicyclobacillaceae</taxon>
        <taxon>Ferroacidibacillus</taxon>
    </lineage>
</organism>
<comment type="similarity">
    <text evidence="3">Belongs to the RecD family. RecD2 subfamily.</text>
</comment>
<evidence type="ECO:0000313" key="7">
    <source>
        <dbReference type="EMBL" id="OAG94249.1"/>
    </source>
</evidence>